<keyword evidence="3" id="KW-1185">Reference proteome</keyword>
<comment type="caution">
    <text evidence="2">The sequence shown here is derived from an EMBL/GenBank/DDBJ whole genome shotgun (WGS) entry which is preliminary data.</text>
</comment>
<gene>
    <name evidence="2" type="ORF">DPMN_162383</name>
</gene>
<reference evidence="2" key="2">
    <citation type="submission" date="2020-11" db="EMBL/GenBank/DDBJ databases">
        <authorList>
            <person name="McCartney M.A."/>
            <person name="Auch B."/>
            <person name="Kono T."/>
            <person name="Mallez S."/>
            <person name="Becker A."/>
            <person name="Gohl D.M."/>
            <person name="Silverstein K.A.T."/>
            <person name="Koren S."/>
            <person name="Bechman K.B."/>
            <person name="Herman A."/>
            <person name="Abrahante J.E."/>
            <person name="Garbe J."/>
        </authorList>
    </citation>
    <scope>NUCLEOTIDE SEQUENCE</scope>
    <source>
        <strain evidence="2">Duluth1</strain>
        <tissue evidence="2">Whole animal</tissue>
    </source>
</reference>
<dbReference type="EMBL" id="JAIWYP010000008">
    <property type="protein sequence ID" value="KAH3784429.1"/>
    <property type="molecule type" value="Genomic_DNA"/>
</dbReference>
<dbReference type="AlphaFoldDB" id="A0A9D4ITI7"/>
<feature type="region of interest" description="Disordered" evidence="1">
    <location>
        <begin position="1"/>
        <end position="22"/>
    </location>
</feature>
<dbReference type="Proteomes" id="UP000828390">
    <property type="component" value="Unassembled WGS sequence"/>
</dbReference>
<organism evidence="2 3">
    <name type="scientific">Dreissena polymorpha</name>
    <name type="common">Zebra mussel</name>
    <name type="synonym">Mytilus polymorpha</name>
    <dbReference type="NCBI Taxonomy" id="45954"/>
    <lineage>
        <taxon>Eukaryota</taxon>
        <taxon>Metazoa</taxon>
        <taxon>Spiralia</taxon>
        <taxon>Lophotrochozoa</taxon>
        <taxon>Mollusca</taxon>
        <taxon>Bivalvia</taxon>
        <taxon>Autobranchia</taxon>
        <taxon>Heteroconchia</taxon>
        <taxon>Euheterodonta</taxon>
        <taxon>Imparidentia</taxon>
        <taxon>Neoheterodontei</taxon>
        <taxon>Myida</taxon>
        <taxon>Dreissenoidea</taxon>
        <taxon>Dreissenidae</taxon>
        <taxon>Dreissena</taxon>
    </lineage>
</organism>
<protein>
    <submittedName>
        <fullName evidence="2">Uncharacterized protein</fullName>
    </submittedName>
</protein>
<reference evidence="2" key="1">
    <citation type="journal article" date="2019" name="bioRxiv">
        <title>The Genome of the Zebra Mussel, Dreissena polymorpha: A Resource for Invasive Species Research.</title>
        <authorList>
            <person name="McCartney M.A."/>
            <person name="Auch B."/>
            <person name="Kono T."/>
            <person name="Mallez S."/>
            <person name="Zhang Y."/>
            <person name="Obille A."/>
            <person name="Becker A."/>
            <person name="Abrahante J.E."/>
            <person name="Garbe J."/>
            <person name="Badalamenti J.P."/>
            <person name="Herman A."/>
            <person name="Mangelson H."/>
            <person name="Liachko I."/>
            <person name="Sullivan S."/>
            <person name="Sone E.D."/>
            <person name="Koren S."/>
            <person name="Silverstein K.A.T."/>
            <person name="Beckman K.B."/>
            <person name="Gohl D.M."/>
        </authorList>
    </citation>
    <scope>NUCLEOTIDE SEQUENCE</scope>
    <source>
        <strain evidence="2">Duluth1</strain>
        <tissue evidence="2">Whole animal</tissue>
    </source>
</reference>
<feature type="compositionally biased region" description="Polar residues" evidence="1">
    <location>
        <begin position="108"/>
        <end position="126"/>
    </location>
</feature>
<feature type="region of interest" description="Disordered" evidence="1">
    <location>
        <begin position="108"/>
        <end position="143"/>
    </location>
</feature>
<name>A0A9D4ITI7_DREPO</name>
<feature type="compositionally biased region" description="Basic and acidic residues" evidence="1">
    <location>
        <begin position="1"/>
        <end position="12"/>
    </location>
</feature>
<proteinExistence type="predicted"/>
<evidence type="ECO:0000313" key="3">
    <source>
        <dbReference type="Proteomes" id="UP000828390"/>
    </source>
</evidence>
<accession>A0A9D4ITI7</accession>
<evidence type="ECO:0000313" key="2">
    <source>
        <dbReference type="EMBL" id="KAH3784429.1"/>
    </source>
</evidence>
<evidence type="ECO:0000256" key="1">
    <source>
        <dbReference type="SAM" id="MobiDB-lite"/>
    </source>
</evidence>
<sequence length="143" mass="15650">MHAPRFRKESPQKPDAPSGIAARGAVDPQIDNIDWIAPSLHMRSDNIDRIAPSLHMHGDNIDRIAPSLHMRSDNIDRIAPSLHMRSDTPPSIPNAAVFSFRNNANVSQSKIKNGAVPNTDSTQRSGANDPVRSPRYPVIATTC</sequence>